<dbReference type="OrthoDB" id="68408at2759"/>
<dbReference type="InterPro" id="IPR016024">
    <property type="entry name" value="ARM-type_fold"/>
</dbReference>
<protein>
    <recommendedName>
        <fullName evidence="3">Ataxin-10 domain-containing protein</fullName>
    </recommendedName>
</protein>
<dbReference type="SUPFAM" id="SSF48371">
    <property type="entry name" value="ARM repeat"/>
    <property type="match status" value="1"/>
</dbReference>
<evidence type="ECO:0000313" key="1">
    <source>
        <dbReference type="EMBL" id="OQR93816.1"/>
    </source>
</evidence>
<name>A0A1V9Z750_ACHHY</name>
<gene>
    <name evidence="1" type="ORF">ACHHYP_02252</name>
</gene>
<comment type="caution">
    <text evidence="1">The sequence shown here is derived from an EMBL/GenBank/DDBJ whole genome shotgun (WGS) entry which is preliminary data.</text>
</comment>
<dbReference type="AlphaFoldDB" id="A0A1V9Z750"/>
<evidence type="ECO:0000313" key="2">
    <source>
        <dbReference type="Proteomes" id="UP000243579"/>
    </source>
</evidence>
<keyword evidence="2" id="KW-1185">Reference proteome</keyword>
<proteinExistence type="predicted"/>
<evidence type="ECO:0008006" key="3">
    <source>
        <dbReference type="Google" id="ProtNLM"/>
    </source>
</evidence>
<organism evidence="1 2">
    <name type="scientific">Achlya hypogyna</name>
    <name type="common">Oomycete</name>
    <name type="synonym">Protoachlya hypogyna</name>
    <dbReference type="NCBI Taxonomy" id="1202772"/>
    <lineage>
        <taxon>Eukaryota</taxon>
        <taxon>Sar</taxon>
        <taxon>Stramenopiles</taxon>
        <taxon>Oomycota</taxon>
        <taxon>Saprolegniomycetes</taxon>
        <taxon>Saprolegniales</taxon>
        <taxon>Achlyaceae</taxon>
        <taxon>Achlya</taxon>
    </lineage>
</organism>
<dbReference type="Proteomes" id="UP000243579">
    <property type="component" value="Unassembled WGS sequence"/>
</dbReference>
<dbReference type="EMBL" id="JNBR01000394">
    <property type="protein sequence ID" value="OQR93816.1"/>
    <property type="molecule type" value="Genomic_DNA"/>
</dbReference>
<sequence length="335" mass="36506">MVKHSLQEQLTAFRKSASEDQLVDAAGLMSVLLVKPDERAAFAHLDGPTTLGKLSIRLSCSVPNCLAVNHLQQLCAEQAAMAMPWTYSKAFGFHIGQKRLHTCLRYLLICITHMTLDAAIAEELSGAQLPQMLFDEFVAQKSTTTPSIARADDGASLPLPQSCRLLALEALRNLSYTEAKATPHFSTDALDDLWDLLLTSTLVDEVGLVADVLCNLSTHAPRSLHATKDRLDALVKRLVDENQTDDPRVRIGLGDVAVNLARDNHYSVVFLCALEAGPAPGRPIHFLRDWAEDCTDAGLRATLEALTHNLAWSDVSTKIALQKLGASSFLQVFVG</sequence>
<reference evidence="1 2" key="1">
    <citation type="journal article" date="2014" name="Genome Biol. Evol.">
        <title>The secreted proteins of Achlya hypogyna and Thraustotheca clavata identify the ancestral oomycete secretome and reveal gene acquisitions by horizontal gene transfer.</title>
        <authorList>
            <person name="Misner I."/>
            <person name="Blouin N."/>
            <person name="Leonard G."/>
            <person name="Richards T.A."/>
            <person name="Lane C.E."/>
        </authorList>
    </citation>
    <scope>NUCLEOTIDE SEQUENCE [LARGE SCALE GENOMIC DNA]</scope>
    <source>
        <strain evidence="1 2">ATCC 48635</strain>
    </source>
</reference>
<accession>A0A1V9Z750</accession>